<accession>A0AAV0CLB2</accession>
<evidence type="ECO:0000313" key="1">
    <source>
        <dbReference type="EMBL" id="CAH9077232.1"/>
    </source>
</evidence>
<keyword evidence="2" id="KW-1185">Reference proteome</keyword>
<gene>
    <name evidence="1" type="ORF">CEPIT_LOCUS6106</name>
</gene>
<protein>
    <submittedName>
        <fullName evidence="1">Uncharacterized protein</fullName>
    </submittedName>
</protein>
<reference evidence="1" key="1">
    <citation type="submission" date="2022-07" db="EMBL/GenBank/DDBJ databases">
        <authorList>
            <person name="Macas J."/>
            <person name="Novak P."/>
            <person name="Neumann P."/>
        </authorList>
    </citation>
    <scope>NUCLEOTIDE SEQUENCE</scope>
</reference>
<name>A0AAV0CLB2_9ASTE</name>
<organism evidence="1 2">
    <name type="scientific">Cuscuta epithymum</name>
    <dbReference type="NCBI Taxonomy" id="186058"/>
    <lineage>
        <taxon>Eukaryota</taxon>
        <taxon>Viridiplantae</taxon>
        <taxon>Streptophyta</taxon>
        <taxon>Embryophyta</taxon>
        <taxon>Tracheophyta</taxon>
        <taxon>Spermatophyta</taxon>
        <taxon>Magnoliopsida</taxon>
        <taxon>eudicotyledons</taxon>
        <taxon>Gunneridae</taxon>
        <taxon>Pentapetalae</taxon>
        <taxon>asterids</taxon>
        <taxon>lamiids</taxon>
        <taxon>Solanales</taxon>
        <taxon>Convolvulaceae</taxon>
        <taxon>Cuscuteae</taxon>
        <taxon>Cuscuta</taxon>
        <taxon>Cuscuta subgen. Cuscuta</taxon>
    </lineage>
</organism>
<evidence type="ECO:0000313" key="2">
    <source>
        <dbReference type="Proteomes" id="UP001152523"/>
    </source>
</evidence>
<dbReference type="AlphaFoldDB" id="A0AAV0CLB2"/>
<comment type="caution">
    <text evidence="1">The sequence shown here is derived from an EMBL/GenBank/DDBJ whole genome shotgun (WGS) entry which is preliminary data.</text>
</comment>
<dbReference type="EMBL" id="CAMAPF010000031">
    <property type="protein sequence ID" value="CAH9077232.1"/>
    <property type="molecule type" value="Genomic_DNA"/>
</dbReference>
<dbReference type="Proteomes" id="UP001152523">
    <property type="component" value="Unassembled WGS sequence"/>
</dbReference>
<sequence length="324" mass="37795">MDDTINYHYLCYHCECIVSSPSPHRGTSCPRCLSRLIYEIQSITFYIKDIGNHQMTPIWWHGRPKSDGEIESYLMTERAGVVIRLRWNKKGVAPPTNRWEGPGQLQSAVEQVTKCNQWYWCYDCQRRGTLDLSAIISSSRDSCHSDVIRCRENIFHRAIRFTDATIDNQDRFYWCYQCHRPHVIVSFSSSTSFESICPQCQSDQFMSMIHIRRTWVVFGDLELHHSWIYSCTYVHLNSSWFIQPSPPERAWSEQHQTKLLSSSQAAAGKQLISDMVLRITEEEKIAKLQCNLRGELPPAVKCFRWLLLLMPPLLIGLLVKCRKN</sequence>
<proteinExistence type="predicted"/>